<dbReference type="InterPro" id="IPR043918">
    <property type="entry name" value="DUF5760"/>
</dbReference>
<keyword evidence="1" id="KW-0175">Coiled coil</keyword>
<dbReference type="AlphaFoldDB" id="A0A6C0AYG8"/>
<proteinExistence type="predicted"/>
<name>A0A6C0AYG8_9ZZZZ</name>
<sequence length="116" mass="13691">MATKEELVTIIKQWINNDNEVKQLQTQLRNKKKENKQLTDNLINVMKSNELECIDIKNGKLVHKTSKTKKPINKQSLVSILNTYFKDDAKASEISQYVFENRPQVFRDYIHRKVNN</sequence>
<dbReference type="Pfam" id="PF19064">
    <property type="entry name" value="DUF5760"/>
    <property type="match status" value="1"/>
</dbReference>
<feature type="coiled-coil region" evidence="1">
    <location>
        <begin position="21"/>
        <end position="48"/>
    </location>
</feature>
<reference evidence="2" key="1">
    <citation type="journal article" date="2020" name="Nature">
        <title>Giant virus diversity and host interactions through global metagenomics.</title>
        <authorList>
            <person name="Schulz F."/>
            <person name="Roux S."/>
            <person name="Paez-Espino D."/>
            <person name="Jungbluth S."/>
            <person name="Walsh D.A."/>
            <person name="Denef V.J."/>
            <person name="McMahon K.D."/>
            <person name="Konstantinidis K.T."/>
            <person name="Eloe-Fadrosh E.A."/>
            <person name="Kyrpides N.C."/>
            <person name="Woyke T."/>
        </authorList>
    </citation>
    <scope>NUCLEOTIDE SEQUENCE</scope>
    <source>
        <strain evidence="2">GVMAG-S-ERX555965-48</strain>
    </source>
</reference>
<protein>
    <submittedName>
        <fullName evidence="2">Uncharacterized protein</fullName>
    </submittedName>
</protein>
<evidence type="ECO:0000256" key="1">
    <source>
        <dbReference type="SAM" id="Coils"/>
    </source>
</evidence>
<evidence type="ECO:0000313" key="2">
    <source>
        <dbReference type="EMBL" id="QHS84291.1"/>
    </source>
</evidence>
<accession>A0A6C0AYG8</accession>
<organism evidence="2">
    <name type="scientific">viral metagenome</name>
    <dbReference type="NCBI Taxonomy" id="1070528"/>
    <lineage>
        <taxon>unclassified sequences</taxon>
        <taxon>metagenomes</taxon>
        <taxon>organismal metagenomes</taxon>
    </lineage>
</organism>
<dbReference type="EMBL" id="MN738778">
    <property type="protein sequence ID" value="QHS84291.1"/>
    <property type="molecule type" value="Genomic_DNA"/>
</dbReference>